<feature type="domain" description="GST N-terminal" evidence="2">
    <location>
        <begin position="1"/>
        <end position="82"/>
    </location>
</feature>
<accession>A0ABW7EJS6</accession>
<dbReference type="PROSITE" id="PS50405">
    <property type="entry name" value="GST_CTER"/>
    <property type="match status" value="1"/>
</dbReference>
<dbReference type="SFLD" id="SFLDG00358">
    <property type="entry name" value="Main_(cytGST)"/>
    <property type="match status" value="1"/>
</dbReference>
<reference evidence="4 5" key="1">
    <citation type="submission" date="2024-09" db="EMBL/GenBank/DDBJ databases">
        <title>Novel species of the genus Pelomonas and Roseateles isolated from streams.</title>
        <authorList>
            <person name="Lu H."/>
        </authorList>
    </citation>
    <scope>NUCLEOTIDE SEQUENCE [LARGE SCALE GENOMIC DNA]</scope>
    <source>
        <strain evidence="4 5">DC23W</strain>
    </source>
</reference>
<dbReference type="Pfam" id="PF00043">
    <property type="entry name" value="GST_C"/>
    <property type="match status" value="1"/>
</dbReference>
<dbReference type="SUPFAM" id="SSF47616">
    <property type="entry name" value="GST C-terminal domain-like"/>
    <property type="match status" value="1"/>
</dbReference>
<evidence type="ECO:0000259" key="2">
    <source>
        <dbReference type="PROSITE" id="PS50404"/>
    </source>
</evidence>
<dbReference type="Pfam" id="PF02798">
    <property type="entry name" value="GST_N"/>
    <property type="match status" value="1"/>
</dbReference>
<dbReference type="PROSITE" id="PS50404">
    <property type="entry name" value="GST_NTER"/>
    <property type="match status" value="1"/>
</dbReference>
<dbReference type="InterPro" id="IPR040079">
    <property type="entry name" value="Glutathione_S-Trfase"/>
</dbReference>
<proteinExistence type="inferred from homology"/>
<dbReference type="InterPro" id="IPR036249">
    <property type="entry name" value="Thioredoxin-like_sf"/>
</dbReference>
<dbReference type="SFLD" id="SFLDS00019">
    <property type="entry name" value="Glutathione_Transferase_(cytos"/>
    <property type="match status" value="1"/>
</dbReference>
<dbReference type="InterPro" id="IPR010987">
    <property type="entry name" value="Glutathione-S-Trfase_C-like"/>
</dbReference>
<evidence type="ECO:0000259" key="3">
    <source>
        <dbReference type="PROSITE" id="PS50405"/>
    </source>
</evidence>
<dbReference type="InterPro" id="IPR004045">
    <property type="entry name" value="Glutathione_S-Trfase_N"/>
</dbReference>
<dbReference type="PANTHER" id="PTHR44051">
    <property type="entry name" value="GLUTATHIONE S-TRANSFERASE-RELATED"/>
    <property type="match status" value="1"/>
</dbReference>
<comment type="similarity">
    <text evidence="1">Belongs to the GST superfamily.</text>
</comment>
<dbReference type="EMBL" id="JBIGHY010000002">
    <property type="protein sequence ID" value="MFG6413402.1"/>
    <property type="molecule type" value="Genomic_DNA"/>
</dbReference>
<dbReference type="SFLD" id="SFLDG01150">
    <property type="entry name" value="Main.1:_Beta-like"/>
    <property type="match status" value="1"/>
</dbReference>
<sequence length="213" mass="24120">MPLYTLHASPGSCAFAPHIVLEEIGAPYRLELMSPGHPETQSPQFRRLNPKGRIPVLIADDFLLTEAPAILLHLGLSEPDLGLMPPDHGSIVRVVEWTNWLSGTVHAVAVRMVWKAEYFLPDVSLHAPLAEQGRAHLRSAFALIEAKLQDRAYALGDHYSVVDPYLLVFFRWGNRMHIDMRHDYPAWTAHAQRLERREAVQRALAQEAISLWE</sequence>
<evidence type="ECO:0000313" key="5">
    <source>
        <dbReference type="Proteomes" id="UP001606300"/>
    </source>
</evidence>
<name>A0ABW7EJS6_9BURK</name>
<dbReference type="SUPFAM" id="SSF52833">
    <property type="entry name" value="Thioredoxin-like"/>
    <property type="match status" value="1"/>
</dbReference>
<dbReference type="Gene3D" id="3.40.30.10">
    <property type="entry name" value="Glutaredoxin"/>
    <property type="match status" value="1"/>
</dbReference>
<dbReference type="Gene3D" id="1.20.1050.10">
    <property type="match status" value="1"/>
</dbReference>
<dbReference type="InterPro" id="IPR004046">
    <property type="entry name" value="GST_C"/>
</dbReference>
<keyword evidence="5" id="KW-1185">Reference proteome</keyword>
<comment type="caution">
    <text evidence="4">The sequence shown here is derived from an EMBL/GenBank/DDBJ whole genome shotgun (WGS) entry which is preliminary data.</text>
</comment>
<dbReference type="Proteomes" id="UP001606300">
    <property type="component" value="Unassembled WGS sequence"/>
</dbReference>
<evidence type="ECO:0000256" key="1">
    <source>
        <dbReference type="RuleBase" id="RU003494"/>
    </source>
</evidence>
<gene>
    <name evidence="4" type="ORF">ACG02S_05760</name>
</gene>
<dbReference type="RefSeq" id="WP_394469490.1">
    <property type="nucleotide sequence ID" value="NZ_JBIGHY010000002.1"/>
</dbReference>
<organism evidence="4 5">
    <name type="scientific">Pelomonas dachongensis</name>
    <dbReference type="NCBI Taxonomy" id="3299029"/>
    <lineage>
        <taxon>Bacteria</taxon>
        <taxon>Pseudomonadati</taxon>
        <taxon>Pseudomonadota</taxon>
        <taxon>Betaproteobacteria</taxon>
        <taxon>Burkholderiales</taxon>
        <taxon>Sphaerotilaceae</taxon>
        <taxon>Roseateles</taxon>
    </lineage>
</organism>
<evidence type="ECO:0000313" key="4">
    <source>
        <dbReference type="EMBL" id="MFG6413402.1"/>
    </source>
</evidence>
<dbReference type="PANTHER" id="PTHR44051:SF8">
    <property type="entry name" value="GLUTATHIONE S-TRANSFERASE GSTA"/>
    <property type="match status" value="1"/>
</dbReference>
<dbReference type="CDD" id="cd03188">
    <property type="entry name" value="GST_C_Beta"/>
    <property type="match status" value="1"/>
</dbReference>
<protein>
    <submittedName>
        <fullName evidence="4">Glutathione S-transferase family protein</fullName>
    </submittedName>
</protein>
<dbReference type="InterPro" id="IPR036282">
    <property type="entry name" value="Glutathione-S-Trfase_C_sf"/>
</dbReference>
<feature type="domain" description="GST C-terminal" evidence="3">
    <location>
        <begin position="87"/>
        <end position="213"/>
    </location>
</feature>
<dbReference type="CDD" id="cd03057">
    <property type="entry name" value="GST_N_Beta"/>
    <property type="match status" value="1"/>
</dbReference>